<dbReference type="InterPro" id="IPR045155">
    <property type="entry name" value="Beta-lactam_cat"/>
</dbReference>
<dbReference type="EMBL" id="CP048882">
    <property type="protein sequence ID" value="QPP06073.1"/>
    <property type="molecule type" value="Genomic_DNA"/>
</dbReference>
<dbReference type="Pfam" id="PF13354">
    <property type="entry name" value="Beta-lactamase2"/>
    <property type="match status" value="1"/>
</dbReference>
<dbReference type="EC" id="3.5.2.6" evidence="2 6"/>
<dbReference type="InterPro" id="IPR000871">
    <property type="entry name" value="Beta-lactam_class-A"/>
</dbReference>
<organism evidence="8 9">
    <name type="scientific">Streptomyces bathyalis</name>
    <dbReference type="NCBI Taxonomy" id="2710756"/>
    <lineage>
        <taxon>Bacteria</taxon>
        <taxon>Bacillati</taxon>
        <taxon>Actinomycetota</taxon>
        <taxon>Actinomycetes</taxon>
        <taxon>Kitasatosporales</taxon>
        <taxon>Streptomycetaceae</taxon>
        <taxon>Streptomyces</taxon>
    </lineage>
</organism>
<dbReference type="KEGG" id="sbat:G4Z16_06310"/>
<dbReference type="GO" id="GO:0008800">
    <property type="term" value="F:beta-lactamase activity"/>
    <property type="evidence" value="ECO:0007669"/>
    <property type="project" value="UniProtKB-UniRule"/>
</dbReference>
<evidence type="ECO:0000256" key="4">
    <source>
        <dbReference type="ARBA" id="ARBA00022801"/>
    </source>
</evidence>
<dbReference type="GO" id="GO:0030655">
    <property type="term" value="P:beta-lactam antibiotic catabolic process"/>
    <property type="evidence" value="ECO:0007669"/>
    <property type="project" value="InterPro"/>
</dbReference>
<evidence type="ECO:0000256" key="5">
    <source>
        <dbReference type="ARBA" id="ARBA00023251"/>
    </source>
</evidence>
<evidence type="ECO:0000256" key="3">
    <source>
        <dbReference type="ARBA" id="ARBA00018879"/>
    </source>
</evidence>
<evidence type="ECO:0000259" key="7">
    <source>
        <dbReference type="Pfam" id="PF13354"/>
    </source>
</evidence>
<keyword evidence="9" id="KW-1185">Reference proteome</keyword>
<evidence type="ECO:0000256" key="1">
    <source>
        <dbReference type="ARBA" id="ARBA00009009"/>
    </source>
</evidence>
<evidence type="ECO:0000256" key="6">
    <source>
        <dbReference type="RuleBase" id="RU361140"/>
    </source>
</evidence>
<dbReference type="PANTHER" id="PTHR35333">
    <property type="entry name" value="BETA-LACTAMASE"/>
    <property type="match status" value="1"/>
</dbReference>
<dbReference type="InterPro" id="IPR023650">
    <property type="entry name" value="Beta-lactam_class-A_AS"/>
</dbReference>
<dbReference type="PROSITE" id="PS00146">
    <property type="entry name" value="BETA_LACTAMASE_A"/>
    <property type="match status" value="1"/>
</dbReference>
<keyword evidence="5 6" id="KW-0046">Antibiotic resistance</keyword>
<dbReference type="PANTHER" id="PTHR35333:SF3">
    <property type="entry name" value="BETA-LACTAMASE-TYPE TRANSPEPTIDASE FOLD CONTAINING PROTEIN"/>
    <property type="match status" value="1"/>
</dbReference>
<dbReference type="PRINTS" id="PR00118">
    <property type="entry name" value="BLACTAMASEA"/>
</dbReference>
<dbReference type="SUPFAM" id="SSF56601">
    <property type="entry name" value="beta-lactamase/transpeptidase-like"/>
    <property type="match status" value="1"/>
</dbReference>
<comment type="catalytic activity">
    <reaction evidence="6">
        <text>a beta-lactam + H2O = a substituted beta-amino acid</text>
        <dbReference type="Rhea" id="RHEA:20401"/>
        <dbReference type="ChEBI" id="CHEBI:15377"/>
        <dbReference type="ChEBI" id="CHEBI:35627"/>
        <dbReference type="ChEBI" id="CHEBI:140347"/>
        <dbReference type="EC" id="3.5.2.6"/>
    </reaction>
</comment>
<proteinExistence type="inferred from homology"/>
<dbReference type="GO" id="GO:0046677">
    <property type="term" value="P:response to antibiotic"/>
    <property type="evidence" value="ECO:0007669"/>
    <property type="project" value="UniProtKB-UniRule"/>
</dbReference>
<dbReference type="Proteomes" id="UP000595046">
    <property type="component" value="Chromosome"/>
</dbReference>
<evidence type="ECO:0000313" key="8">
    <source>
        <dbReference type="EMBL" id="QPP06073.1"/>
    </source>
</evidence>
<comment type="similarity">
    <text evidence="1 6">Belongs to the class-A beta-lactamase family.</text>
</comment>
<evidence type="ECO:0000256" key="2">
    <source>
        <dbReference type="ARBA" id="ARBA00012865"/>
    </source>
</evidence>
<sequence length="320" mass="34312">MESEHSERGVELSVFASRPARRTLLAAGAGSVLAACTSSAGDKPAAPSAPGSHDAAVTGRLKKLEREHDARLGVFAHNTRTGRTVAHRADDRFPMCSTWKPLAVAALLKDRDRDGSDRLAERVRYSRSDLEDHSPVTGTRGNLADGMTVRQLCDATLRYSDNTAANLLLRELGGPAAVTRFCRSVGDEVTRLDRWEPELNSAEPGNVKDTTSPRAVGRTYMHLTLGDVLGRPERLQLTDWLKGNTTGDEALRAGIPEGWTLGERTGGGDYGTDNDVGVAWTVGDQVPIVLSVLTTRKSADAEPDHSLIAGTARILARALA</sequence>
<dbReference type="PROSITE" id="PS51318">
    <property type="entry name" value="TAT"/>
    <property type="match status" value="1"/>
</dbReference>
<dbReference type="InterPro" id="IPR006311">
    <property type="entry name" value="TAT_signal"/>
</dbReference>
<keyword evidence="4 6" id="KW-0378">Hydrolase</keyword>
<dbReference type="NCBIfam" id="NF033103">
    <property type="entry name" value="bla_class_A"/>
    <property type="match status" value="1"/>
</dbReference>
<dbReference type="InterPro" id="IPR012338">
    <property type="entry name" value="Beta-lactam/transpept-like"/>
</dbReference>
<accession>A0A7T1T454</accession>
<evidence type="ECO:0000313" key="9">
    <source>
        <dbReference type="Proteomes" id="UP000595046"/>
    </source>
</evidence>
<name>A0A7T1T454_9ACTN</name>
<gene>
    <name evidence="8" type="primary">bla</name>
    <name evidence="8" type="ORF">G4Z16_06310</name>
</gene>
<reference evidence="9" key="1">
    <citation type="submission" date="2020-02" db="EMBL/GenBank/DDBJ databases">
        <title>Streptomyces sp. ASO4wet.</title>
        <authorList>
            <person name="Risdian C."/>
            <person name="Landwehr W."/>
            <person name="Schupp P."/>
            <person name="Wink J."/>
        </authorList>
    </citation>
    <scope>NUCLEOTIDE SEQUENCE [LARGE SCALE GENOMIC DNA]</scope>
    <source>
        <strain evidence="9">ASO4wet</strain>
    </source>
</reference>
<protein>
    <recommendedName>
        <fullName evidence="3 6">Beta-lactamase</fullName>
        <ecNumber evidence="2 6">3.5.2.6</ecNumber>
    </recommendedName>
</protein>
<dbReference type="RefSeq" id="WP_197349645.1">
    <property type="nucleotide sequence ID" value="NZ_CP048882.1"/>
</dbReference>
<feature type="domain" description="Beta-lactamase class A catalytic" evidence="7">
    <location>
        <begin position="73"/>
        <end position="294"/>
    </location>
</feature>
<dbReference type="AlphaFoldDB" id="A0A7T1T454"/>
<dbReference type="Gene3D" id="3.40.710.10">
    <property type="entry name" value="DD-peptidase/beta-lactamase superfamily"/>
    <property type="match status" value="1"/>
</dbReference>